<accession>A0A086LLQ7</accession>
<comment type="caution">
    <text evidence="2">The sequence shown here is derived from an EMBL/GenBank/DDBJ whole genome shotgun (WGS) entry which is preliminary data.</text>
</comment>
<dbReference type="PANTHER" id="PTHR10229">
    <property type="entry name" value="GTP-BINDING PROTEIN HFLX"/>
    <property type="match status" value="1"/>
</dbReference>
<dbReference type="VEuPathDB" id="ToxoDB:TGRUB_255470B"/>
<dbReference type="Gene3D" id="3.40.50.300">
    <property type="entry name" value="P-loop containing nucleotide triphosphate hydrolases"/>
    <property type="match status" value="1"/>
</dbReference>
<evidence type="ECO:0008006" key="4">
    <source>
        <dbReference type="Google" id="ProtNLM"/>
    </source>
</evidence>
<dbReference type="SUPFAM" id="SSF52540">
    <property type="entry name" value="P-loop containing nucleoside triphosphate hydrolases"/>
    <property type="match status" value="1"/>
</dbReference>
<dbReference type="Proteomes" id="UP000028834">
    <property type="component" value="Unassembled WGS sequence"/>
</dbReference>
<dbReference type="GO" id="GO:0043022">
    <property type="term" value="F:ribosome binding"/>
    <property type="evidence" value="ECO:0007669"/>
    <property type="project" value="TreeGrafter"/>
</dbReference>
<dbReference type="EMBL" id="AFYV02002797">
    <property type="protein sequence ID" value="KFG57575.1"/>
    <property type="molecule type" value="Genomic_DNA"/>
</dbReference>
<evidence type="ECO:0000313" key="3">
    <source>
        <dbReference type="Proteomes" id="UP000028834"/>
    </source>
</evidence>
<dbReference type="InterPro" id="IPR016496">
    <property type="entry name" value="GTPase_HflX"/>
</dbReference>
<feature type="region of interest" description="Disordered" evidence="1">
    <location>
        <begin position="224"/>
        <end position="273"/>
    </location>
</feature>
<name>A0A086LLQ7_TOXGO</name>
<feature type="compositionally biased region" description="Polar residues" evidence="1">
    <location>
        <begin position="229"/>
        <end position="251"/>
    </location>
</feature>
<evidence type="ECO:0000256" key="1">
    <source>
        <dbReference type="SAM" id="MobiDB-lite"/>
    </source>
</evidence>
<dbReference type="AlphaFoldDB" id="A0A086LLQ7"/>
<organism evidence="2 3">
    <name type="scientific">Toxoplasma gondii RUB</name>
    <dbReference type="NCBI Taxonomy" id="935652"/>
    <lineage>
        <taxon>Eukaryota</taxon>
        <taxon>Sar</taxon>
        <taxon>Alveolata</taxon>
        <taxon>Apicomplexa</taxon>
        <taxon>Conoidasida</taxon>
        <taxon>Coccidia</taxon>
        <taxon>Eucoccidiorida</taxon>
        <taxon>Eimeriorina</taxon>
        <taxon>Sarcocystidae</taxon>
        <taxon>Toxoplasma</taxon>
    </lineage>
</organism>
<dbReference type="PANTHER" id="PTHR10229:SF0">
    <property type="entry name" value="GTP-BINDING PROTEIN 6-RELATED"/>
    <property type="match status" value="1"/>
</dbReference>
<dbReference type="InterPro" id="IPR027417">
    <property type="entry name" value="P-loop_NTPase"/>
</dbReference>
<gene>
    <name evidence="2" type="ORF">TGRUB_255470B</name>
</gene>
<feature type="compositionally biased region" description="Basic residues" evidence="1">
    <location>
        <begin position="262"/>
        <end position="272"/>
    </location>
</feature>
<reference evidence="2 3" key="1">
    <citation type="submission" date="2014-05" db="EMBL/GenBank/DDBJ databases">
        <authorList>
            <person name="Sibley D."/>
            <person name="Venepally P."/>
            <person name="Karamycheva S."/>
            <person name="Hadjithomas M."/>
            <person name="Khan A."/>
            <person name="Brunk B."/>
            <person name="Roos D."/>
            <person name="Caler E."/>
            <person name="Lorenzi H."/>
        </authorList>
    </citation>
    <scope>NUCLEOTIDE SEQUENCE [LARGE SCALE GENOMIC DNA]</scope>
    <source>
        <strain evidence="2 3">RUB</strain>
    </source>
</reference>
<protein>
    <recommendedName>
        <fullName evidence="4">GTPase protein HflX</fullName>
    </recommendedName>
</protein>
<evidence type="ECO:0000313" key="2">
    <source>
        <dbReference type="EMBL" id="KFG57575.1"/>
    </source>
</evidence>
<dbReference type="GO" id="GO:0005525">
    <property type="term" value="F:GTP binding"/>
    <property type="evidence" value="ECO:0007669"/>
    <property type="project" value="InterPro"/>
</dbReference>
<dbReference type="GO" id="GO:0005737">
    <property type="term" value="C:cytoplasm"/>
    <property type="evidence" value="ECO:0007669"/>
    <property type="project" value="TreeGrafter"/>
</dbReference>
<proteinExistence type="predicted"/>
<sequence>MSDCCRVFQGLPLSLCGAFQATLDELLHADILLHVVDVSHPMWQHQRRVVLQALYQNAKTVATRRKSGEEQIQSRELLRQQLQAPLPAFSRCFLEGGENEEGREGERPKSLSLLHAVDAEQAFEETKLVERVMGNTRIIEVWNKVDLVESDRRMAAIARLAPLNAVLVSAEDGTGLDLLTQLLQDSIAQTRRAKRVRLAKVEFPAEHAQGVFSFITQHCQEATCDTADPDSSTGHEGNTHTLASSSSQTDNAKLKGSAVNQSHHRAARRMSVHVRGGAEQFRQLLKRFPACSVVLVDDDQARSRALCCENEKSP</sequence>